<protein>
    <submittedName>
        <fullName evidence="5">AraC-like DNA-binding protein</fullName>
    </submittedName>
    <submittedName>
        <fullName evidence="6">AraC-type DNA-binding protein</fullName>
    </submittedName>
</protein>
<dbReference type="PROSITE" id="PS01124">
    <property type="entry name" value="HTH_ARAC_FAMILY_2"/>
    <property type="match status" value="1"/>
</dbReference>
<dbReference type="SMART" id="SM00342">
    <property type="entry name" value="HTH_ARAC"/>
    <property type="match status" value="1"/>
</dbReference>
<dbReference type="PANTHER" id="PTHR46796:SF13">
    <property type="entry name" value="HTH-TYPE TRANSCRIPTIONAL ACTIVATOR RHAS"/>
    <property type="match status" value="1"/>
</dbReference>
<accession>A0A1I5LQ53</accession>
<dbReference type="STRING" id="455193.SAMN05421805_13229"/>
<dbReference type="InterPro" id="IPR018060">
    <property type="entry name" value="HTH_AraC"/>
</dbReference>
<dbReference type="PANTHER" id="PTHR46796">
    <property type="entry name" value="HTH-TYPE TRANSCRIPTIONAL ACTIVATOR RHAS-RELATED"/>
    <property type="match status" value="1"/>
</dbReference>
<evidence type="ECO:0000313" key="8">
    <source>
        <dbReference type="Proteomes" id="UP000270697"/>
    </source>
</evidence>
<evidence type="ECO:0000313" key="6">
    <source>
        <dbReference type="EMBL" id="SFO99410.1"/>
    </source>
</evidence>
<dbReference type="GO" id="GO:0003700">
    <property type="term" value="F:DNA-binding transcription factor activity"/>
    <property type="evidence" value="ECO:0007669"/>
    <property type="project" value="InterPro"/>
</dbReference>
<reference evidence="5 8" key="2">
    <citation type="submission" date="2018-10" db="EMBL/GenBank/DDBJ databases">
        <title>Sequencing the genomes of 1000 actinobacteria strains.</title>
        <authorList>
            <person name="Klenk H.-P."/>
        </authorList>
    </citation>
    <scope>NUCLEOTIDE SEQUENCE [LARGE SCALE GENOMIC DNA]</scope>
    <source>
        <strain evidence="5 8">DSM 45119</strain>
    </source>
</reference>
<keyword evidence="2 6" id="KW-0238">DNA-binding</keyword>
<keyword evidence="3" id="KW-0804">Transcription</keyword>
<keyword evidence="1" id="KW-0805">Transcription regulation</keyword>
<evidence type="ECO:0000256" key="3">
    <source>
        <dbReference type="ARBA" id="ARBA00023163"/>
    </source>
</evidence>
<proteinExistence type="predicted"/>
<dbReference type="Pfam" id="PF12833">
    <property type="entry name" value="HTH_18"/>
    <property type="match status" value="1"/>
</dbReference>
<evidence type="ECO:0000259" key="4">
    <source>
        <dbReference type="PROSITE" id="PS01124"/>
    </source>
</evidence>
<evidence type="ECO:0000256" key="2">
    <source>
        <dbReference type="ARBA" id="ARBA00023125"/>
    </source>
</evidence>
<sequence length="322" mass="35069">MRHGLEWISERLCHETARRLDDGVGEMDVLSDVITVMRTGDPRSARVRRVSPWRQSLQPTPGTAAFEVVLAGTYWLIPAEGDPVALGTGDVLFLPHGGHYELADSTQEGADGTGTGPLTTVVLCGAYELDADRGHPLLDELPDVVHLPARLGRHPRLRAVVDLLGAELESPGPGSNAVVSALLETLLLYVLRAWLEDQPVCAGPTGWAAALADPVIRTALDVIHHDPARPWTVQELATCSGASRAAFARRFTALVGRPPLTYLTWWRLTTAARLLRDSDAPLSVVAARVGYSSEYAFANAFRREFTIAPGRYRHGKRLPRQT</sequence>
<dbReference type="EMBL" id="RBXX01000002">
    <property type="protein sequence ID" value="RKT87867.1"/>
    <property type="molecule type" value="Genomic_DNA"/>
</dbReference>
<dbReference type="SUPFAM" id="SSF46689">
    <property type="entry name" value="Homeodomain-like"/>
    <property type="match status" value="2"/>
</dbReference>
<dbReference type="Gene3D" id="1.10.10.60">
    <property type="entry name" value="Homeodomain-like"/>
    <property type="match status" value="2"/>
</dbReference>
<gene>
    <name evidence="5" type="ORF">ATL45_6289</name>
    <name evidence="6" type="ORF">SAMN05421805_13229</name>
</gene>
<dbReference type="InterPro" id="IPR050204">
    <property type="entry name" value="AraC_XylS_family_regulators"/>
</dbReference>
<evidence type="ECO:0000256" key="1">
    <source>
        <dbReference type="ARBA" id="ARBA00023015"/>
    </source>
</evidence>
<reference evidence="6 7" key="1">
    <citation type="submission" date="2016-10" db="EMBL/GenBank/DDBJ databases">
        <authorList>
            <person name="de Groot N.N."/>
        </authorList>
    </citation>
    <scope>NUCLEOTIDE SEQUENCE [LARGE SCALE GENOMIC DNA]</scope>
    <source>
        <strain evidence="6 7">CPCC 201259</strain>
    </source>
</reference>
<dbReference type="Proteomes" id="UP000199398">
    <property type="component" value="Unassembled WGS sequence"/>
</dbReference>
<evidence type="ECO:0000313" key="7">
    <source>
        <dbReference type="Proteomes" id="UP000199398"/>
    </source>
</evidence>
<feature type="domain" description="HTH araC/xylS-type" evidence="4">
    <location>
        <begin position="217"/>
        <end position="315"/>
    </location>
</feature>
<dbReference type="AlphaFoldDB" id="A0A1I5LQ53"/>
<name>A0A1I5LQ53_9PSEU</name>
<dbReference type="Proteomes" id="UP000270697">
    <property type="component" value="Unassembled WGS sequence"/>
</dbReference>
<dbReference type="Pfam" id="PF12852">
    <property type="entry name" value="Cupin_6"/>
    <property type="match status" value="1"/>
</dbReference>
<dbReference type="InterPro" id="IPR009057">
    <property type="entry name" value="Homeodomain-like_sf"/>
</dbReference>
<organism evidence="6 7">
    <name type="scientific">Saccharopolyspora antimicrobica</name>
    <dbReference type="NCBI Taxonomy" id="455193"/>
    <lineage>
        <taxon>Bacteria</taxon>
        <taxon>Bacillati</taxon>
        <taxon>Actinomycetota</taxon>
        <taxon>Actinomycetes</taxon>
        <taxon>Pseudonocardiales</taxon>
        <taxon>Pseudonocardiaceae</taxon>
        <taxon>Saccharopolyspora</taxon>
    </lineage>
</organism>
<dbReference type="EMBL" id="FOUP01000032">
    <property type="protein sequence ID" value="SFO99410.1"/>
    <property type="molecule type" value="Genomic_DNA"/>
</dbReference>
<dbReference type="InterPro" id="IPR032783">
    <property type="entry name" value="AraC_lig"/>
</dbReference>
<keyword evidence="8" id="KW-1185">Reference proteome</keyword>
<evidence type="ECO:0000313" key="5">
    <source>
        <dbReference type="EMBL" id="RKT87867.1"/>
    </source>
</evidence>
<dbReference type="GO" id="GO:0043565">
    <property type="term" value="F:sequence-specific DNA binding"/>
    <property type="evidence" value="ECO:0007669"/>
    <property type="project" value="InterPro"/>
</dbReference>